<comment type="caution">
    <text evidence="1">The sequence shown here is derived from an EMBL/GenBank/DDBJ whole genome shotgun (WGS) entry which is preliminary data.</text>
</comment>
<gene>
    <name evidence="1" type="ORF">Tco_0878810</name>
</gene>
<keyword evidence="2" id="KW-1185">Reference proteome</keyword>
<proteinExistence type="predicted"/>
<sequence length="111" mass="12536">MEDVSLLTQKQLLLHTTTDKHGVPPTKRACLRFVMLDRFPDLLVHGERLEDPGHLSCAIWKNLGYSEWSTPAGLKLARENLQSRVKNEDSITDVENAVFDLGVMDSLCFLV</sequence>
<evidence type="ECO:0000313" key="1">
    <source>
        <dbReference type="EMBL" id="GJT20104.1"/>
    </source>
</evidence>
<dbReference type="EMBL" id="BQNB010013773">
    <property type="protein sequence ID" value="GJT20104.1"/>
    <property type="molecule type" value="Genomic_DNA"/>
</dbReference>
<protein>
    <submittedName>
        <fullName evidence="1">Uncharacterized protein</fullName>
    </submittedName>
</protein>
<reference evidence="1" key="1">
    <citation type="journal article" date="2022" name="Int. J. Mol. Sci.">
        <title>Draft Genome of Tanacetum Coccineum: Genomic Comparison of Closely Related Tanacetum-Family Plants.</title>
        <authorList>
            <person name="Yamashiro T."/>
            <person name="Shiraishi A."/>
            <person name="Nakayama K."/>
            <person name="Satake H."/>
        </authorList>
    </citation>
    <scope>NUCLEOTIDE SEQUENCE</scope>
</reference>
<dbReference type="Proteomes" id="UP001151760">
    <property type="component" value="Unassembled WGS sequence"/>
</dbReference>
<name>A0ABQ5C0S3_9ASTR</name>
<organism evidence="1 2">
    <name type="scientific">Tanacetum coccineum</name>
    <dbReference type="NCBI Taxonomy" id="301880"/>
    <lineage>
        <taxon>Eukaryota</taxon>
        <taxon>Viridiplantae</taxon>
        <taxon>Streptophyta</taxon>
        <taxon>Embryophyta</taxon>
        <taxon>Tracheophyta</taxon>
        <taxon>Spermatophyta</taxon>
        <taxon>Magnoliopsida</taxon>
        <taxon>eudicotyledons</taxon>
        <taxon>Gunneridae</taxon>
        <taxon>Pentapetalae</taxon>
        <taxon>asterids</taxon>
        <taxon>campanulids</taxon>
        <taxon>Asterales</taxon>
        <taxon>Asteraceae</taxon>
        <taxon>Asteroideae</taxon>
        <taxon>Anthemideae</taxon>
        <taxon>Anthemidinae</taxon>
        <taxon>Tanacetum</taxon>
    </lineage>
</organism>
<reference evidence="1" key="2">
    <citation type="submission" date="2022-01" db="EMBL/GenBank/DDBJ databases">
        <authorList>
            <person name="Yamashiro T."/>
            <person name="Shiraishi A."/>
            <person name="Satake H."/>
            <person name="Nakayama K."/>
        </authorList>
    </citation>
    <scope>NUCLEOTIDE SEQUENCE</scope>
</reference>
<accession>A0ABQ5C0S3</accession>
<evidence type="ECO:0000313" key="2">
    <source>
        <dbReference type="Proteomes" id="UP001151760"/>
    </source>
</evidence>